<reference evidence="1 2" key="1">
    <citation type="journal article" date="2013" name="Mar. Genomics">
        <title>Expression of sulfatases in Rhodopirellula baltica and the diversity of sulfatases in the genus Rhodopirellula.</title>
        <authorList>
            <person name="Wegner C.E."/>
            <person name="Richter-Heitmann T."/>
            <person name="Klindworth A."/>
            <person name="Klockow C."/>
            <person name="Richter M."/>
            <person name="Achstetter T."/>
            <person name="Glockner F.O."/>
            <person name="Harder J."/>
        </authorList>
    </citation>
    <scope>NUCLEOTIDE SEQUENCE [LARGE SCALE GENOMIC DNA]</scope>
    <source>
        <strain evidence="1 2">SH398</strain>
    </source>
</reference>
<proteinExistence type="predicted"/>
<evidence type="ECO:0000313" key="1">
    <source>
        <dbReference type="EMBL" id="EMI26375.1"/>
    </source>
</evidence>
<protein>
    <submittedName>
        <fullName evidence="1">Uncharacterized protein</fullName>
    </submittedName>
</protein>
<accession>M5S4D9</accession>
<dbReference type="Proteomes" id="UP000011996">
    <property type="component" value="Unassembled WGS sequence"/>
</dbReference>
<dbReference type="EMBL" id="ANOF01000095">
    <property type="protein sequence ID" value="EMI26375.1"/>
    <property type="molecule type" value="Genomic_DNA"/>
</dbReference>
<dbReference type="AlphaFoldDB" id="M5S4D9"/>
<dbReference type="STRING" id="1263868.RESH_03018"/>
<organism evidence="1 2">
    <name type="scientific">Rhodopirellula europaea SH398</name>
    <dbReference type="NCBI Taxonomy" id="1263868"/>
    <lineage>
        <taxon>Bacteria</taxon>
        <taxon>Pseudomonadati</taxon>
        <taxon>Planctomycetota</taxon>
        <taxon>Planctomycetia</taxon>
        <taxon>Pirellulales</taxon>
        <taxon>Pirellulaceae</taxon>
        <taxon>Rhodopirellula</taxon>
    </lineage>
</organism>
<dbReference type="PATRIC" id="fig|1263868.3.peg.3264"/>
<sequence length="64" mass="7010">MGFLPIGRKETPSAGQLETKIRTGCFDDEPNAEQERKLAVIGQLRVMPRQPSGGLEATSKKVKL</sequence>
<comment type="caution">
    <text evidence="1">The sequence shown here is derived from an EMBL/GenBank/DDBJ whole genome shotgun (WGS) entry which is preliminary data.</text>
</comment>
<evidence type="ECO:0000313" key="2">
    <source>
        <dbReference type="Proteomes" id="UP000011996"/>
    </source>
</evidence>
<name>M5S4D9_9BACT</name>
<gene>
    <name evidence="1" type="ORF">RESH_03018</name>
</gene>